<dbReference type="Gene3D" id="1.10.357.20">
    <property type="entry name" value="SLC41 divalent cation transporters, integral membrane domain"/>
    <property type="match status" value="1"/>
</dbReference>
<dbReference type="PROSITE" id="PS51371">
    <property type="entry name" value="CBS"/>
    <property type="match status" value="2"/>
</dbReference>
<feature type="domain" description="CBS" evidence="10">
    <location>
        <begin position="197"/>
        <end position="253"/>
    </location>
</feature>
<dbReference type="Proteomes" id="UP001500443">
    <property type="component" value="Unassembled WGS sequence"/>
</dbReference>
<feature type="domain" description="CBS" evidence="10">
    <location>
        <begin position="133"/>
        <end position="196"/>
    </location>
</feature>
<keyword evidence="9" id="KW-1003">Cell membrane</keyword>
<dbReference type="SMART" id="SM00924">
    <property type="entry name" value="MgtE_N"/>
    <property type="match status" value="1"/>
</dbReference>
<feature type="transmembrane region" description="Helical" evidence="9">
    <location>
        <begin position="357"/>
        <end position="375"/>
    </location>
</feature>
<keyword evidence="3 9" id="KW-0813">Transport</keyword>
<evidence type="ECO:0000259" key="10">
    <source>
        <dbReference type="PROSITE" id="PS51371"/>
    </source>
</evidence>
<evidence type="ECO:0000256" key="7">
    <source>
        <dbReference type="ARBA" id="ARBA00023136"/>
    </source>
</evidence>
<dbReference type="CDD" id="cd04606">
    <property type="entry name" value="CBS_pair_Mg_transporter"/>
    <property type="match status" value="1"/>
</dbReference>
<reference evidence="11 12" key="1">
    <citation type="journal article" date="2019" name="Int. J. Syst. Evol. Microbiol.">
        <title>The Global Catalogue of Microorganisms (GCM) 10K type strain sequencing project: providing services to taxonomists for standard genome sequencing and annotation.</title>
        <authorList>
            <consortium name="The Broad Institute Genomics Platform"/>
            <consortium name="The Broad Institute Genome Sequencing Center for Infectious Disease"/>
            <person name="Wu L."/>
            <person name="Ma J."/>
        </authorList>
    </citation>
    <scope>NUCLEOTIDE SEQUENCE [LARGE SCALE GENOMIC DNA]</scope>
    <source>
        <strain evidence="11 12">JCM 15481</strain>
    </source>
</reference>
<comment type="function">
    <text evidence="9">Acts as a magnesium transporter.</text>
</comment>
<sequence>MTADTGLGDLLDGNDVAGLQQWLADHPPHVVADELARADEVTAVFCFRLLAKDRAVEVFEELDAVDQQKILEGLRDQTFRHVVEEMDPDDRARLLGEAPANFAQRVLAGLSSRERALTAPLLGYEQDAVGRYMSPELVLLKERSTVAEALDRVRRVGPDAETVYTLPVVDDRRHLVGVASLREVVLAPPARPLIELVDTEFPRVYATDNAETAARLMQEANLLGLPVVDSEERVVGILTVDDAIELIEEADTEDVARQAGAEPVEGHYLSVGVFRLARARIIWLFLLILAATLTAGVLQAFEGELAEVTALAVFIPLLVGTGGNVGAQAATAAVRAIAVGELRTGDVARVAWRECRVGFLLGVGLGVVGMVLATVMTDGRIAVTVSLSLVLICSWAAVVGSAMPLLARQLGIDPAVISAPLVTTLVDATGLVIYFLIARAVLGL</sequence>
<keyword evidence="4 9" id="KW-0812">Transmembrane</keyword>
<dbReference type="SMART" id="SM00116">
    <property type="entry name" value="CBS"/>
    <property type="match status" value="2"/>
</dbReference>
<organism evidence="11 12">
    <name type="scientific">Streptomyces synnematoformans</name>
    <dbReference type="NCBI Taxonomy" id="415721"/>
    <lineage>
        <taxon>Bacteria</taxon>
        <taxon>Bacillati</taxon>
        <taxon>Actinomycetota</taxon>
        <taxon>Actinomycetes</taxon>
        <taxon>Kitasatosporales</taxon>
        <taxon>Streptomycetaceae</taxon>
        <taxon>Streptomyces</taxon>
    </lineage>
</organism>
<keyword evidence="7 9" id="KW-0472">Membrane</keyword>
<dbReference type="EMBL" id="BAAAPF010000030">
    <property type="protein sequence ID" value="GAA2116164.1"/>
    <property type="molecule type" value="Genomic_DNA"/>
</dbReference>
<dbReference type="InterPro" id="IPR046342">
    <property type="entry name" value="CBS_dom_sf"/>
</dbReference>
<accession>A0ABN2XTI1</accession>
<evidence type="ECO:0000256" key="2">
    <source>
        <dbReference type="ARBA" id="ARBA00009749"/>
    </source>
</evidence>
<dbReference type="Gene3D" id="3.10.580.10">
    <property type="entry name" value="CBS-domain"/>
    <property type="match status" value="1"/>
</dbReference>
<gene>
    <name evidence="11" type="primary">mgtE</name>
    <name evidence="11" type="ORF">GCM10009802_16490</name>
</gene>
<feature type="transmembrane region" description="Helical" evidence="9">
    <location>
        <begin position="381"/>
        <end position="403"/>
    </location>
</feature>
<dbReference type="InterPro" id="IPR006669">
    <property type="entry name" value="MgtE_transporter"/>
</dbReference>
<comment type="subunit">
    <text evidence="9">Homodimer.</text>
</comment>
<dbReference type="InterPro" id="IPR036739">
    <property type="entry name" value="SLC41_membr_dom_sf"/>
</dbReference>
<dbReference type="InterPro" id="IPR006667">
    <property type="entry name" value="SLC41_membr_dom"/>
</dbReference>
<dbReference type="InterPro" id="IPR000644">
    <property type="entry name" value="CBS_dom"/>
</dbReference>
<comment type="caution">
    <text evidence="11">The sequence shown here is derived from an EMBL/GenBank/DDBJ whole genome shotgun (WGS) entry which is preliminary data.</text>
</comment>
<evidence type="ECO:0000256" key="6">
    <source>
        <dbReference type="ARBA" id="ARBA00022989"/>
    </source>
</evidence>
<keyword evidence="6 9" id="KW-1133">Transmembrane helix</keyword>
<evidence type="ECO:0000256" key="9">
    <source>
        <dbReference type="RuleBase" id="RU362011"/>
    </source>
</evidence>
<dbReference type="Pfam" id="PF03448">
    <property type="entry name" value="MgtE_N"/>
    <property type="match status" value="1"/>
</dbReference>
<dbReference type="SUPFAM" id="SSF54631">
    <property type="entry name" value="CBS-domain pair"/>
    <property type="match status" value="1"/>
</dbReference>
<dbReference type="RefSeq" id="WP_344289144.1">
    <property type="nucleotide sequence ID" value="NZ_BAAAPF010000030.1"/>
</dbReference>
<dbReference type="InterPro" id="IPR006668">
    <property type="entry name" value="Mg_transptr_MgtE_intracell_dom"/>
</dbReference>
<dbReference type="SUPFAM" id="SSF158791">
    <property type="entry name" value="MgtE N-terminal domain-like"/>
    <property type="match status" value="1"/>
</dbReference>
<evidence type="ECO:0000256" key="1">
    <source>
        <dbReference type="ARBA" id="ARBA00004141"/>
    </source>
</evidence>
<dbReference type="Gene3D" id="1.25.60.10">
    <property type="entry name" value="MgtE N-terminal domain-like"/>
    <property type="match status" value="1"/>
</dbReference>
<dbReference type="NCBIfam" id="TIGR00400">
    <property type="entry name" value="mgtE"/>
    <property type="match status" value="1"/>
</dbReference>
<evidence type="ECO:0000256" key="8">
    <source>
        <dbReference type="PROSITE-ProRule" id="PRU00703"/>
    </source>
</evidence>
<dbReference type="InterPro" id="IPR038076">
    <property type="entry name" value="MgtE_N_sf"/>
</dbReference>
<keyword evidence="12" id="KW-1185">Reference proteome</keyword>
<dbReference type="SUPFAM" id="SSF161093">
    <property type="entry name" value="MgtE membrane domain-like"/>
    <property type="match status" value="1"/>
</dbReference>
<dbReference type="PANTHER" id="PTHR43773:SF1">
    <property type="entry name" value="MAGNESIUM TRANSPORTER MGTE"/>
    <property type="match status" value="1"/>
</dbReference>
<feature type="transmembrane region" description="Helical" evidence="9">
    <location>
        <begin position="281"/>
        <end position="301"/>
    </location>
</feature>
<keyword evidence="9" id="KW-0479">Metal-binding</keyword>
<evidence type="ECO:0000256" key="4">
    <source>
        <dbReference type="ARBA" id="ARBA00022692"/>
    </source>
</evidence>
<dbReference type="Pfam" id="PF01769">
    <property type="entry name" value="MgtE"/>
    <property type="match status" value="1"/>
</dbReference>
<evidence type="ECO:0000256" key="3">
    <source>
        <dbReference type="ARBA" id="ARBA00022448"/>
    </source>
</evidence>
<evidence type="ECO:0000313" key="11">
    <source>
        <dbReference type="EMBL" id="GAA2116164.1"/>
    </source>
</evidence>
<comment type="subcellular location">
    <subcellularLocation>
        <location evidence="9">Cell membrane</location>
        <topology evidence="9">Multi-pass membrane protein</topology>
    </subcellularLocation>
    <subcellularLocation>
        <location evidence="1">Membrane</location>
        <topology evidence="1">Multi-pass membrane protein</topology>
    </subcellularLocation>
</comment>
<evidence type="ECO:0000313" key="12">
    <source>
        <dbReference type="Proteomes" id="UP001500443"/>
    </source>
</evidence>
<feature type="transmembrane region" description="Helical" evidence="9">
    <location>
        <begin position="313"/>
        <end position="337"/>
    </location>
</feature>
<name>A0ABN2XTI1_9ACTN</name>
<keyword evidence="5 9" id="KW-0460">Magnesium</keyword>
<evidence type="ECO:0000256" key="5">
    <source>
        <dbReference type="ARBA" id="ARBA00022842"/>
    </source>
</evidence>
<dbReference type="Pfam" id="PF00571">
    <property type="entry name" value="CBS"/>
    <property type="match status" value="2"/>
</dbReference>
<proteinExistence type="inferred from homology"/>
<keyword evidence="8" id="KW-0129">CBS domain</keyword>
<protein>
    <recommendedName>
        <fullName evidence="9">Magnesium transporter MgtE</fullName>
    </recommendedName>
</protein>
<comment type="similarity">
    <text evidence="2 9">Belongs to the SLC41A transporter family.</text>
</comment>
<dbReference type="PANTHER" id="PTHR43773">
    <property type="entry name" value="MAGNESIUM TRANSPORTER MGTE"/>
    <property type="match status" value="1"/>
</dbReference>
<feature type="transmembrane region" description="Helical" evidence="9">
    <location>
        <begin position="415"/>
        <end position="437"/>
    </location>
</feature>